<dbReference type="InterPro" id="IPR004891">
    <property type="entry name" value="Mercury-R_MerC"/>
</dbReference>
<organism evidence="2 3">
    <name type="scientific">Spartinivicinus poritis</name>
    <dbReference type="NCBI Taxonomy" id="2994640"/>
    <lineage>
        <taxon>Bacteria</taxon>
        <taxon>Pseudomonadati</taxon>
        <taxon>Pseudomonadota</taxon>
        <taxon>Gammaproteobacteria</taxon>
        <taxon>Oceanospirillales</taxon>
        <taxon>Zooshikellaceae</taxon>
        <taxon>Spartinivicinus</taxon>
    </lineage>
</organism>
<keyword evidence="1" id="KW-0472">Membrane</keyword>
<keyword evidence="1" id="KW-0812">Transmembrane</keyword>
<proteinExistence type="predicted"/>
<comment type="caution">
    <text evidence="2">The sequence shown here is derived from an EMBL/GenBank/DDBJ whole genome shotgun (WGS) entry which is preliminary data.</text>
</comment>
<sequence>MKNIQTTLDKAAVGVSFLCVAHCLLIPVVIVIIPTVVSAMLSDEVFHKVLILFVLPTSILALIMGWQKHKAWSVILLGAIGLLIITLAALYGHDIVGEAGEKWATIIGSIVIALSHYKNQKLCRNE</sequence>
<dbReference type="Proteomes" id="UP001528823">
    <property type="component" value="Unassembled WGS sequence"/>
</dbReference>
<feature type="transmembrane region" description="Helical" evidence="1">
    <location>
        <begin position="103"/>
        <end position="119"/>
    </location>
</feature>
<reference evidence="2 3" key="1">
    <citation type="submission" date="2022-11" db="EMBL/GenBank/DDBJ databases">
        <title>Spartinivicinus poritis sp. nov., isolated from scleractinian coral Porites lutea.</title>
        <authorList>
            <person name="Zhang G."/>
            <person name="Cai L."/>
            <person name="Wei Q."/>
        </authorList>
    </citation>
    <scope>NUCLEOTIDE SEQUENCE [LARGE SCALE GENOMIC DNA]</scope>
    <source>
        <strain evidence="2 3">A2-2</strain>
    </source>
</reference>
<protein>
    <submittedName>
        <fullName evidence="2">MerC domain-containing protein</fullName>
    </submittedName>
</protein>
<accession>A0ABT5UHJ0</accession>
<feature type="transmembrane region" description="Helical" evidence="1">
    <location>
        <begin position="71"/>
        <end position="91"/>
    </location>
</feature>
<gene>
    <name evidence="2" type="ORF">ORQ98_28275</name>
</gene>
<evidence type="ECO:0000313" key="2">
    <source>
        <dbReference type="EMBL" id="MDE1465865.1"/>
    </source>
</evidence>
<keyword evidence="3" id="KW-1185">Reference proteome</keyword>
<feature type="transmembrane region" description="Helical" evidence="1">
    <location>
        <begin position="45"/>
        <end position="64"/>
    </location>
</feature>
<keyword evidence="1" id="KW-1133">Transmembrane helix</keyword>
<evidence type="ECO:0000256" key="1">
    <source>
        <dbReference type="SAM" id="Phobius"/>
    </source>
</evidence>
<feature type="transmembrane region" description="Helical" evidence="1">
    <location>
        <begin position="12"/>
        <end position="33"/>
    </location>
</feature>
<dbReference type="Pfam" id="PF03203">
    <property type="entry name" value="MerC"/>
    <property type="match status" value="1"/>
</dbReference>
<name>A0ABT5UHJ0_9GAMM</name>
<dbReference type="RefSeq" id="WP_274692167.1">
    <property type="nucleotide sequence ID" value="NZ_JAPMOU010000095.1"/>
</dbReference>
<dbReference type="EMBL" id="JAPMOU010000095">
    <property type="protein sequence ID" value="MDE1465865.1"/>
    <property type="molecule type" value="Genomic_DNA"/>
</dbReference>
<evidence type="ECO:0000313" key="3">
    <source>
        <dbReference type="Proteomes" id="UP001528823"/>
    </source>
</evidence>